<evidence type="ECO:0000313" key="1">
    <source>
        <dbReference type="EMBL" id="GAA4801331.1"/>
    </source>
</evidence>
<protein>
    <recommendedName>
        <fullName evidence="3">IPExxxVDY family protein</fullName>
    </recommendedName>
</protein>
<sequence>MAVHKLNFDDAFDEVLYTLIAMHCSLEDYRLAYLLNKNLGISLKRKSEDLDYSSGLASYSIFEWEDSKQLITWNLVSNICKTQIIQKADYQSLFNTTQTKTFYLLPEYKAVNYFLKIDSEFSFSKEKFILNHILSMPQIVTAYSINTNQLQSKENLIFS</sequence>
<dbReference type="RefSeq" id="WP_345275254.1">
    <property type="nucleotide sequence ID" value="NZ_BAABJW010000001.1"/>
</dbReference>
<accession>A0ABP9BZ35</accession>
<keyword evidence="2" id="KW-1185">Reference proteome</keyword>
<evidence type="ECO:0008006" key="3">
    <source>
        <dbReference type="Google" id="ProtNLM"/>
    </source>
</evidence>
<dbReference type="InterPro" id="IPR047690">
    <property type="entry name" value="IPExxxVDY_fam"/>
</dbReference>
<gene>
    <name evidence="1" type="ORF">GCM10023330_03940</name>
</gene>
<reference evidence="2" key="1">
    <citation type="journal article" date="2019" name="Int. J. Syst. Evol. Microbiol.">
        <title>The Global Catalogue of Microorganisms (GCM) 10K type strain sequencing project: providing services to taxonomists for standard genome sequencing and annotation.</title>
        <authorList>
            <consortium name="The Broad Institute Genomics Platform"/>
            <consortium name="The Broad Institute Genome Sequencing Center for Infectious Disease"/>
            <person name="Wu L."/>
            <person name="Ma J."/>
        </authorList>
    </citation>
    <scope>NUCLEOTIDE SEQUENCE [LARGE SCALE GENOMIC DNA]</scope>
    <source>
        <strain evidence="2">JCM 18325</strain>
    </source>
</reference>
<name>A0ABP9BZ35_9FLAO</name>
<dbReference type="EMBL" id="BAABJW010000001">
    <property type="protein sequence ID" value="GAA4801331.1"/>
    <property type="molecule type" value="Genomic_DNA"/>
</dbReference>
<dbReference type="Proteomes" id="UP001501433">
    <property type="component" value="Unassembled WGS sequence"/>
</dbReference>
<evidence type="ECO:0000313" key="2">
    <source>
        <dbReference type="Proteomes" id="UP001501433"/>
    </source>
</evidence>
<organism evidence="1 2">
    <name type="scientific">Litoribaculum gwangyangense</name>
    <dbReference type="NCBI Taxonomy" id="1130722"/>
    <lineage>
        <taxon>Bacteria</taxon>
        <taxon>Pseudomonadati</taxon>
        <taxon>Bacteroidota</taxon>
        <taxon>Flavobacteriia</taxon>
        <taxon>Flavobacteriales</taxon>
        <taxon>Flavobacteriaceae</taxon>
        <taxon>Litoribaculum</taxon>
    </lineage>
</organism>
<comment type="caution">
    <text evidence="1">The sequence shown here is derived from an EMBL/GenBank/DDBJ whole genome shotgun (WGS) entry which is preliminary data.</text>
</comment>
<dbReference type="NCBIfam" id="NF033205">
    <property type="entry name" value="IPExxxVDY"/>
    <property type="match status" value="1"/>
</dbReference>
<proteinExistence type="predicted"/>